<organism evidence="2 3">
    <name type="scientific">Corynebacterium hylobatis</name>
    <dbReference type="NCBI Taxonomy" id="1859290"/>
    <lineage>
        <taxon>Bacteria</taxon>
        <taxon>Bacillati</taxon>
        <taxon>Actinomycetota</taxon>
        <taxon>Actinomycetes</taxon>
        <taxon>Mycobacteriales</taxon>
        <taxon>Corynebacteriaceae</taxon>
        <taxon>Corynebacterium</taxon>
    </lineage>
</organism>
<evidence type="ECO:0000313" key="3">
    <source>
        <dbReference type="Proteomes" id="UP000274907"/>
    </source>
</evidence>
<accession>A0A430HUY0</accession>
<gene>
    <name evidence="2" type="ORF">EAH68_13530</name>
</gene>
<reference evidence="2 3" key="1">
    <citation type="submission" date="2018-12" db="EMBL/GenBank/DDBJ databases">
        <title>YIM 101343 draft genome.</title>
        <authorList>
            <person name="Chen X."/>
        </authorList>
    </citation>
    <scope>NUCLEOTIDE SEQUENCE [LARGE SCALE GENOMIC DNA]</scope>
    <source>
        <strain evidence="2 3">YIM 101343</strain>
    </source>
</reference>
<dbReference type="CDD" id="cd10938">
    <property type="entry name" value="CE4_HpPgdA_like"/>
    <property type="match status" value="1"/>
</dbReference>
<dbReference type="PANTHER" id="PTHR47561">
    <property type="entry name" value="POLYSACCHARIDE DEACETYLASE FAMILY PROTEIN (AFU_ORTHOLOGUE AFUA_6G05030)"/>
    <property type="match status" value="1"/>
</dbReference>
<dbReference type="GO" id="GO:0005975">
    <property type="term" value="P:carbohydrate metabolic process"/>
    <property type="evidence" value="ECO:0007669"/>
    <property type="project" value="InterPro"/>
</dbReference>
<dbReference type="GO" id="GO:0016810">
    <property type="term" value="F:hydrolase activity, acting on carbon-nitrogen (but not peptide) bonds"/>
    <property type="evidence" value="ECO:0007669"/>
    <property type="project" value="InterPro"/>
</dbReference>
<sequence length="306" mass="35337">MGYLKLPEGKKIAVNLGTDFDAQSLWLGGFNKPSPSYMSRGEYGAEVGVPRLLELYEKYDIKTTWFTPGHTIDTFPGACEAVAEKGHEFGHHGYFHENPTLIDAGTEEELVERAFDTFDRRLGIRPVGYRSPYWDYSDSTLDIVEKFGFKYDSSLMGRDLEAYRPQRWAIDWENGNTAGKASHVLEVPVSWYLDDFPPLGCVTGIQTGQQDTETIYRRWRDIFDYGYERVENAVFTSCVHPQTIGQPHHMMWYEKLIEHMVGHDGVWFATLDEIVDCWVDDEEDHRKMALPDIRTTAERPSYYPDF</sequence>
<proteinExistence type="predicted"/>
<evidence type="ECO:0000313" key="2">
    <source>
        <dbReference type="EMBL" id="RSZ61400.1"/>
    </source>
</evidence>
<feature type="domain" description="NodB homology" evidence="1">
    <location>
        <begin position="35"/>
        <end position="230"/>
    </location>
</feature>
<dbReference type="Proteomes" id="UP000274907">
    <property type="component" value="Unassembled WGS sequence"/>
</dbReference>
<dbReference type="PROSITE" id="PS51677">
    <property type="entry name" value="NODB"/>
    <property type="match status" value="1"/>
</dbReference>
<dbReference type="PANTHER" id="PTHR47561:SF1">
    <property type="entry name" value="POLYSACCHARIDE DEACETYLASE FAMILY PROTEIN (AFU_ORTHOLOGUE AFUA_6G05030)"/>
    <property type="match status" value="1"/>
</dbReference>
<dbReference type="OrthoDB" id="9784220at2"/>
<dbReference type="Pfam" id="PF01522">
    <property type="entry name" value="Polysacc_deac_1"/>
    <property type="match status" value="1"/>
</dbReference>
<dbReference type="Gene3D" id="3.20.20.370">
    <property type="entry name" value="Glycoside hydrolase/deacetylase"/>
    <property type="match status" value="1"/>
</dbReference>
<dbReference type="RefSeq" id="WP_126121873.1">
    <property type="nucleotide sequence ID" value="NZ_RXHJ01000022.1"/>
</dbReference>
<keyword evidence="3" id="KW-1185">Reference proteome</keyword>
<name>A0A430HUY0_9CORY</name>
<dbReference type="AlphaFoldDB" id="A0A430HUY0"/>
<dbReference type="InterPro" id="IPR037950">
    <property type="entry name" value="PgdA-like"/>
</dbReference>
<dbReference type="EMBL" id="RXHJ01000022">
    <property type="protein sequence ID" value="RSZ61400.1"/>
    <property type="molecule type" value="Genomic_DNA"/>
</dbReference>
<dbReference type="InterPro" id="IPR011330">
    <property type="entry name" value="Glyco_hydro/deAcase_b/a-brl"/>
</dbReference>
<evidence type="ECO:0000259" key="1">
    <source>
        <dbReference type="PROSITE" id="PS51677"/>
    </source>
</evidence>
<protein>
    <submittedName>
        <fullName evidence="2">Polysaccharide deacetylase</fullName>
    </submittedName>
</protein>
<dbReference type="SUPFAM" id="SSF88713">
    <property type="entry name" value="Glycoside hydrolase/deacetylase"/>
    <property type="match status" value="1"/>
</dbReference>
<dbReference type="InterPro" id="IPR002509">
    <property type="entry name" value="NODB_dom"/>
</dbReference>
<comment type="caution">
    <text evidence="2">The sequence shown here is derived from an EMBL/GenBank/DDBJ whole genome shotgun (WGS) entry which is preliminary data.</text>
</comment>